<dbReference type="InterPro" id="IPR050832">
    <property type="entry name" value="Bact_Acetyltransf"/>
</dbReference>
<gene>
    <name evidence="5" type="primary">rimI</name>
    <name evidence="5" type="ORF">ACFQBT_14235</name>
</gene>
<dbReference type="CDD" id="cd04301">
    <property type="entry name" value="NAT_SF"/>
    <property type="match status" value="1"/>
</dbReference>
<comment type="caution">
    <text evidence="5">The sequence shown here is derived from an EMBL/GenBank/DDBJ whole genome shotgun (WGS) entry which is preliminary data.</text>
</comment>
<dbReference type="EC" id="2.3.1.266" evidence="3"/>
<evidence type="ECO:0000256" key="2">
    <source>
        <dbReference type="ARBA" id="ARBA00023315"/>
    </source>
</evidence>
<organism evidence="5 6">
    <name type="scientific">Branchiibius cervicis</name>
    <dbReference type="NCBI Taxonomy" id="908252"/>
    <lineage>
        <taxon>Bacteria</taxon>
        <taxon>Bacillati</taxon>
        <taxon>Actinomycetota</taxon>
        <taxon>Actinomycetes</taxon>
        <taxon>Micrococcales</taxon>
        <taxon>Dermacoccaceae</taxon>
        <taxon>Branchiibius</taxon>
    </lineage>
</organism>
<evidence type="ECO:0000313" key="6">
    <source>
        <dbReference type="Proteomes" id="UP001596356"/>
    </source>
</evidence>
<evidence type="ECO:0000256" key="3">
    <source>
        <dbReference type="RuleBase" id="RU363094"/>
    </source>
</evidence>
<dbReference type="SUPFAM" id="SSF55729">
    <property type="entry name" value="Acyl-CoA N-acyltransferases (Nat)"/>
    <property type="match status" value="1"/>
</dbReference>
<keyword evidence="2 5" id="KW-0012">Acyltransferase</keyword>
<dbReference type="Proteomes" id="UP001596356">
    <property type="component" value="Unassembled WGS sequence"/>
</dbReference>
<dbReference type="GO" id="GO:0008999">
    <property type="term" value="F:protein-N-terminal-alanine acetyltransferase activity"/>
    <property type="evidence" value="ECO:0007669"/>
    <property type="project" value="UniProtKB-EC"/>
</dbReference>
<dbReference type="InterPro" id="IPR000182">
    <property type="entry name" value="GNAT_dom"/>
</dbReference>
<dbReference type="GO" id="GO:0005840">
    <property type="term" value="C:ribosome"/>
    <property type="evidence" value="ECO:0007669"/>
    <property type="project" value="UniProtKB-KW"/>
</dbReference>
<dbReference type="InterPro" id="IPR016181">
    <property type="entry name" value="Acyl_CoA_acyltransferase"/>
</dbReference>
<dbReference type="InterPro" id="IPR006464">
    <property type="entry name" value="AcTrfase_RimI/Ard1"/>
</dbReference>
<evidence type="ECO:0000259" key="4">
    <source>
        <dbReference type="PROSITE" id="PS51186"/>
    </source>
</evidence>
<feature type="domain" description="N-acetyltransferase" evidence="4">
    <location>
        <begin position="3"/>
        <end position="146"/>
    </location>
</feature>
<keyword evidence="1 5" id="KW-0808">Transferase</keyword>
<evidence type="ECO:0000313" key="5">
    <source>
        <dbReference type="EMBL" id="MFC6714907.1"/>
    </source>
</evidence>
<dbReference type="EMBL" id="JBHSWJ010000002">
    <property type="protein sequence ID" value="MFC6714907.1"/>
    <property type="molecule type" value="Genomic_DNA"/>
</dbReference>
<keyword evidence="5" id="KW-0689">Ribosomal protein</keyword>
<name>A0ABW2AUW2_9MICO</name>
<proteinExistence type="inferred from homology"/>
<comment type="catalytic activity">
    <reaction evidence="3">
        <text>N-terminal L-alanyl-[ribosomal protein bS18] + acetyl-CoA = N-terminal N(alpha)-acetyl-L-alanyl-[ribosomal protein bS18] + CoA + H(+)</text>
        <dbReference type="Rhea" id="RHEA:43756"/>
        <dbReference type="Rhea" id="RHEA-COMP:10676"/>
        <dbReference type="Rhea" id="RHEA-COMP:10677"/>
        <dbReference type="ChEBI" id="CHEBI:15378"/>
        <dbReference type="ChEBI" id="CHEBI:57287"/>
        <dbReference type="ChEBI" id="CHEBI:57288"/>
        <dbReference type="ChEBI" id="CHEBI:64718"/>
        <dbReference type="ChEBI" id="CHEBI:83683"/>
        <dbReference type="EC" id="2.3.1.266"/>
    </reaction>
</comment>
<dbReference type="PANTHER" id="PTHR43877">
    <property type="entry name" value="AMINOALKYLPHOSPHONATE N-ACETYLTRANSFERASE-RELATED-RELATED"/>
    <property type="match status" value="1"/>
</dbReference>
<sequence length="146" mass="16400">MSVELRDMQWPDLAALDALEKELFGPWAWSQETWWQELAGRPRRRYVVATDGDDIVGYAGLDHGGDVSDVMTVAVAPSHQGTGLGRSLMQWLLEQAAGSEAVLLEVRADNAPAIALYKKFGFEQIQVRRRYYQPGDVDALILRRLL</sequence>
<dbReference type="PROSITE" id="PS51186">
    <property type="entry name" value="GNAT"/>
    <property type="match status" value="1"/>
</dbReference>
<accession>A0ABW2AUW2</accession>
<dbReference type="RefSeq" id="WP_377823628.1">
    <property type="nucleotide sequence ID" value="NZ_JBHSWJ010000002.1"/>
</dbReference>
<dbReference type="PANTHER" id="PTHR43877:SF2">
    <property type="entry name" value="AMINOALKYLPHOSPHONATE N-ACETYLTRANSFERASE-RELATED"/>
    <property type="match status" value="1"/>
</dbReference>
<comment type="function">
    <text evidence="3">Acetylates the N-terminal alanine of ribosomal protein bS18.</text>
</comment>
<reference evidence="6" key="1">
    <citation type="journal article" date="2019" name="Int. J. Syst. Evol. Microbiol.">
        <title>The Global Catalogue of Microorganisms (GCM) 10K type strain sequencing project: providing services to taxonomists for standard genome sequencing and annotation.</title>
        <authorList>
            <consortium name="The Broad Institute Genomics Platform"/>
            <consortium name="The Broad Institute Genome Sequencing Center for Infectious Disease"/>
            <person name="Wu L."/>
            <person name="Ma J."/>
        </authorList>
    </citation>
    <scope>NUCLEOTIDE SEQUENCE [LARGE SCALE GENOMIC DNA]</scope>
    <source>
        <strain evidence="6">NBRC 106593</strain>
    </source>
</reference>
<comment type="similarity">
    <text evidence="3">Belongs to the acetyltransferase family. RimI subfamily.</text>
</comment>
<evidence type="ECO:0000256" key="1">
    <source>
        <dbReference type="ARBA" id="ARBA00022679"/>
    </source>
</evidence>
<comment type="subcellular location">
    <subcellularLocation>
        <location evidence="3">Cytoplasm</location>
    </subcellularLocation>
</comment>
<keyword evidence="5" id="KW-0687">Ribonucleoprotein</keyword>
<dbReference type="Pfam" id="PF00583">
    <property type="entry name" value="Acetyltransf_1"/>
    <property type="match status" value="1"/>
</dbReference>
<dbReference type="NCBIfam" id="TIGR01575">
    <property type="entry name" value="rimI"/>
    <property type="match status" value="1"/>
</dbReference>
<keyword evidence="6" id="KW-1185">Reference proteome</keyword>
<keyword evidence="3" id="KW-0963">Cytoplasm</keyword>
<dbReference type="Gene3D" id="3.40.630.30">
    <property type="match status" value="1"/>
</dbReference>
<protein>
    <recommendedName>
        <fullName evidence="3">[Ribosomal protein bS18]-alanine N-acetyltransferase</fullName>
        <ecNumber evidence="3">2.3.1.266</ecNumber>
    </recommendedName>
</protein>